<dbReference type="GO" id="GO:0005886">
    <property type="term" value="C:plasma membrane"/>
    <property type="evidence" value="ECO:0007669"/>
    <property type="project" value="TreeGrafter"/>
</dbReference>
<dbReference type="CDD" id="cd00112">
    <property type="entry name" value="LDLa"/>
    <property type="match status" value="2"/>
</dbReference>
<dbReference type="InterPro" id="IPR000742">
    <property type="entry name" value="EGF"/>
</dbReference>
<evidence type="ECO:0000256" key="1">
    <source>
        <dbReference type="ARBA" id="ARBA00004167"/>
    </source>
</evidence>
<evidence type="ECO:0000256" key="4">
    <source>
        <dbReference type="ARBA" id="ARBA00022737"/>
    </source>
</evidence>
<evidence type="ECO:0000256" key="2">
    <source>
        <dbReference type="ARBA" id="ARBA00022536"/>
    </source>
</evidence>
<dbReference type="GO" id="GO:0006897">
    <property type="term" value="P:endocytosis"/>
    <property type="evidence" value="ECO:0007669"/>
    <property type="project" value="UniProtKB-KW"/>
</dbReference>
<feature type="region of interest" description="Disordered" evidence="10">
    <location>
        <begin position="1595"/>
        <end position="1637"/>
    </location>
</feature>
<dbReference type="PANTHER" id="PTHR46513">
    <property type="entry name" value="VITELLOGENIN RECEPTOR-LIKE PROTEIN-RELATED-RELATED"/>
    <property type="match status" value="1"/>
</dbReference>
<dbReference type="GO" id="GO:0060070">
    <property type="term" value="P:canonical Wnt signaling pathway"/>
    <property type="evidence" value="ECO:0007669"/>
    <property type="project" value="TreeGrafter"/>
</dbReference>
<evidence type="ECO:0000313" key="15">
    <source>
        <dbReference type="WBParaSite" id="SMUV_0000859401-mRNA-1"/>
    </source>
</evidence>
<dbReference type="SMART" id="SM00135">
    <property type="entry name" value="LY"/>
    <property type="match status" value="10"/>
</dbReference>
<keyword evidence="5 11" id="KW-0472">Membrane</keyword>
<comment type="caution">
    <text evidence="9">Lacks conserved residue(s) required for the propagation of feature annotation.</text>
</comment>
<evidence type="ECO:0000256" key="5">
    <source>
        <dbReference type="ARBA" id="ARBA00023136"/>
    </source>
</evidence>
<dbReference type="Gene3D" id="2.120.10.30">
    <property type="entry name" value="TolB, C-terminal domain"/>
    <property type="match status" value="4"/>
</dbReference>
<dbReference type="Proteomes" id="UP000046393">
    <property type="component" value="Unplaced"/>
</dbReference>
<dbReference type="InterPro" id="IPR011042">
    <property type="entry name" value="6-blade_b-propeller_TolB-like"/>
</dbReference>
<keyword evidence="8" id="KW-0325">Glycoprotein</keyword>
<feature type="domain" description="EGF-like" evidence="13">
    <location>
        <begin position="1360"/>
        <end position="1401"/>
    </location>
</feature>
<feature type="domain" description="EGF-like" evidence="13">
    <location>
        <begin position="923"/>
        <end position="960"/>
    </location>
</feature>
<keyword evidence="11" id="KW-0812">Transmembrane</keyword>
<dbReference type="InterPro" id="IPR000033">
    <property type="entry name" value="LDLR_classB_rpt"/>
</dbReference>
<keyword evidence="14" id="KW-1185">Reference proteome</keyword>
<dbReference type="GO" id="GO:0042813">
    <property type="term" value="F:Wnt receptor activity"/>
    <property type="evidence" value="ECO:0007669"/>
    <property type="project" value="TreeGrafter"/>
</dbReference>
<keyword evidence="4" id="KW-0677">Repeat</keyword>
<dbReference type="SUPFAM" id="SSF57424">
    <property type="entry name" value="LDL receptor-like module"/>
    <property type="match status" value="2"/>
</dbReference>
<evidence type="ECO:0000256" key="11">
    <source>
        <dbReference type="SAM" id="Phobius"/>
    </source>
</evidence>
<dbReference type="SMART" id="SM00181">
    <property type="entry name" value="EGF"/>
    <property type="match status" value="5"/>
</dbReference>
<evidence type="ECO:0000259" key="13">
    <source>
        <dbReference type="SMART" id="SM00181"/>
    </source>
</evidence>
<dbReference type="InterPro" id="IPR050778">
    <property type="entry name" value="Cueball_EGF_LRP_Nidogen"/>
</dbReference>
<name>A0A158R5X5_9BILA</name>
<dbReference type="SUPFAM" id="SSF57196">
    <property type="entry name" value="EGF/Laminin"/>
    <property type="match status" value="1"/>
</dbReference>
<keyword evidence="2" id="KW-0245">EGF-like domain</keyword>
<feature type="disulfide bond" evidence="9">
    <location>
        <begin position="1374"/>
        <end position="1389"/>
    </location>
</feature>
<keyword evidence="3" id="KW-0254">Endocytosis</keyword>
<keyword evidence="7" id="KW-0675">Receptor</keyword>
<feature type="signal peptide" evidence="12">
    <location>
        <begin position="1"/>
        <end position="23"/>
    </location>
</feature>
<sequence length="1707" mass="193634">MNSSFSLLFLTACILLLVANVWSLHIPLVVHRREDIAEVTIDTVAKGVAFTRPFLLVPEKTPAAVIAIYVNKSILYVHDWSGEKISERRKDEVQVVYTKKIQPSVSYMNRRRISALDDTVTSLAVDWITDKLYFGIEVPVTQTNVGRIEACSLEGLKMCTIVLSSEAVPLKPKVESLHFLVLDPNEGRMYWLNSLNKWIESAWMDGQHHVVNLFNQSLGDNVVTTGLTLDQTSQSLYYLKINSLSSETSLWNCSLVKPFSCRFVAILESGHYLGIFHDYLIWTSLSPQMMSSSLTVCEKIKCSNGSFIKISNSEGFGAFLVNDTFSQPQKYSEVLFVATSSGMLQVSLDTNHHIPVFIEPLQNTDVTFLDYDPIERKIYFVERDSRSIKRYDVTGANLENFVENLSADPEFVVVDWLNRNIYWLNSKVGQIKIQSITNNKSRILFYDTAHSFHSLAVDPNHGFLYFADTITKKNKFSVVRARLDGSNQQNLIDLDYEPSGIAVDGDSDTIYWSDNEKVLLRSAFLNNGSYKNSYNKSDNRPASMSKLGNYLYYITLFGRQIYMLDLAQNGTLPSGEKIDFMNGMMIYSLQNIKAANFDVIPNGTSPCFVSNGGCSHICIKLHYRPEGGRQCLCEEGYELLSDGTTCHLPDAFLVYRYVNRPNLLMRISLNRNLSEKSRLYVGDGTAAIDNLGFDYKKKRVFWSASSSNSNFKFLFSAYYNGSDQKLVLASESIDDISVDWITGNIYWCNTVHQRIEVARWDGLYKRVIVWKNVLPRYLVVNPKNRFIAFINRYGGKSSIYKLSLFGNENGDCGTALHNSSNNVLSNLMLDYFNDKFYWYSQNATVGQLFSMNFDGTELKKWVSTSNFAPIAMSVYKGSVYFMNAGSSAIEVFYNGKFSVLHRDVPKLIWLGIAFRYGSFDDNGCSNNNGDCPELCVSDLKRPKCICETHKMFDERTKKCSGPTQFFFLASKEQILRVNVRNENDTKVFEEPYVVLRIGDVGAPKALDFDIFSLKHFVYWIDAWQDDVVKRASETYSPTKSGLNKPEILNISRDLNCANVSSLAIDNYGRQIYISCVEASMERGSSVHVFRINSDESLKYVGSVVDGKKIQRLVGHRPFPLQIAIFPNLNMLFYVDAGGWEPQLIRCSTDGKTCSLWNTTGLYNSSHLHAFHSADDRIFFTSVNGFHWHLALEHSPRQQPHIYLHNVLDIIPVSNEKVFVLKRLYDTSIISEYPLVEKHIFSEVQYSVPAVLAVSDIFEADGSVTQSYYTCEKSHCSNLCLVHRAKAAEDRFECLCPLGYYKHDNNCSKAVICESWEFTCHNGQQCVHYGFLCDGNSECEDYSDEHPKLCKINNYKISLWPCLNGEKAIQRNQLCDGKKDCADNSDEFHCKCTDPATEFDCILGHTNKFRCIKREKICSHLQNCSNINDDDKDRCQRNDDKFQLKRHSLSLEFAFPFFVFFTVTCFVLTACYHFVSKRRPAANRFATYPVHFNRSVAEAHVLLPVTPTGTQVELQLRTFPTGGSGSAIYNTVPSFKIPSKIEVNGPVCGEPYLPSTPSIQASVFRERDFTAPPPSAASLSTYGVVKPAGMKLHIDSRPCVETSLRRSRRRTKRRRNKQRSLPPPSSPPLYSPRQDPCYKNSHQNMVDLPAYMGGSHITPQNTCTAASSESSTTGESPNKVEMFVYAQSGRIFLKARMYFKKFDDFAVF</sequence>
<keyword evidence="6 9" id="KW-1015">Disulfide bond</keyword>
<accession>A0A158R5X5</accession>
<dbReference type="PROSITE" id="PS50068">
    <property type="entry name" value="LDLRA_2"/>
    <property type="match status" value="2"/>
</dbReference>
<dbReference type="SMART" id="SM00192">
    <property type="entry name" value="LDLa"/>
    <property type="match status" value="2"/>
</dbReference>
<feature type="compositionally biased region" description="Basic residues" evidence="10">
    <location>
        <begin position="1604"/>
        <end position="1617"/>
    </location>
</feature>
<feature type="chain" id="PRO_5007631487" evidence="12">
    <location>
        <begin position="24"/>
        <end position="1707"/>
    </location>
</feature>
<reference evidence="15" key="1">
    <citation type="submission" date="2016-04" db="UniProtKB">
        <authorList>
            <consortium name="WormBaseParasite"/>
        </authorList>
    </citation>
    <scope>IDENTIFICATION</scope>
</reference>
<dbReference type="Pfam" id="PF00057">
    <property type="entry name" value="Ldl_recept_a"/>
    <property type="match status" value="2"/>
</dbReference>
<dbReference type="PRINTS" id="PR00261">
    <property type="entry name" value="LDLRECEPTOR"/>
</dbReference>
<evidence type="ECO:0000256" key="10">
    <source>
        <dbReference type="SAM" id="MobiDB-lite"/>
    </source>
</evidence>
<protein>
    <submittedName>
        <fullName evidence="15">EGF-like domain-containing protein</fullName>
    </submittedName>
</protein>
<dbReference type="InterPro" id="IPR036055">
    <property type="entry name" value="LDL_receptor-like_sf"/>
</dbReference>
<evidence type="ECO:0000256" key="6">
    <source>
        <dbReference type="ARBA" id="ARBA00023157"/>
    </source>
</evidence>
<dbReference type="InterPro" id="IPR002172">
    <property type="entry name" value="LDrepeatLR_classA_rpt"/>
</dbReference>
<evidence type="ECO:0000256" key="7">
    <source>
        <dbReference type="ARBA" id="ARBA00023170"/>
    </source>
</evidence>
<dbReference type="SUPFAM" id="SSF63825">
    <property type="entry name" value="YWTD domain"/>
    <property type="match status" value="4"/>
</dbReference>
<organism evidence="14 15">
    <name type="scientific">Syphacia muris</name>
    <dbReference type="NCBI Taxonomy" id="451379"/>
    <lineage>
        <taxon>Eukaryota</taxon>
        <taxon>Metazoa</taxon>
        <taxon>Ecdysozoa</taxon>
        <taxon>Nematoda</taxon>
        <taxon>Chromadorea</taxon>
        <taxon>Rhabditida</taxon>
        <taxon>Spirurina</taxon>
        <taxon>Oxyuridomorpha</taxon>
        <taxon>Oxyuroidea</taxon>
        <taxon>Oxyuridae</taxon>
        <taxon>Syphacia</taxon>
    </lineage>
</organism>
<evidence type="ECO:0000256" key="12">
    <source>
        <dbReference type="SAM" id="SignalP"/>
    </source>
</evidence>
<keyword evidence="11" id="KW-1133">Transmembrane helix</keyword>
<feature type="domain" description="EGF-like" evidence="13">
    <location>
        <begin position="606"/>
        <end position="647"/>
    </location>
</feature>
<proteinExistence type="predicted"/>
<dbReference type="Pfam" id="PF14670">
    <property type="entry name" value="FXa_inhibition"/>
    <property type="match status" value="1"/>
</dbReference>
<keyword evidence="12" id="KW-0732">Signal</keyword>
<dbReference type="PROSITE" id="PS01209">
    <property type="entry name" value="LDLRA_1"/>
    <property type="match status" value="1"/>
</dbReference>
<dbReference type="GO" id="GO:0017147">
    <property type="term" value="F:Wnt-protein binding"/>
    <property type="evidence" value="ECO:0007669"/>
    <property type="project" value="TreeGrafter"/>
</dbReference>
<dbReference type="STRING" id="451379.A0A158R5X5"/>
<comment type="subcellular location">
    <subcellularLocation>
        <location evidence="1">Membrane</location>
        <topology evidence="1">Single-pass membrane protein</topology>
    </subcellularLocation>
</comment>
<dbReference type="WBParaSite" id="SMUV_0000859401-mRNA-1">
    <property type="protein sequence ID" value="SMUV_0000859401-mRNA-1"/>
    <property type="gene ID" value="SMUV_0000859401"/>
</dbReference>
<dbReference type="PANTHER" id="PTHR46513:SF13">
    <property type="entry name" value="EGF-LIKE DOMAIN-CONTAINING PROTEIN"/>
    <property type="match status" value="1"/>
</dbReference>
<feature type="domain" description="EGF-like" evidence="13">
    <location>
        <begin position="1269"/>
        <end position="1307"/>
    </location>
</feature>
<dbReference type="InterPro" id="IPR023415">
    <property type="entry name" value="LDLR_class-A_CS"/>
</dbReference>
<evidence type="ECO:0000313" key="14">
    <source>
        <dbReference type="Proteomes" id="UP000046393"/>
    </source>
</evidence>
<feature type="transmembrane region" description="Helical" evidence="11">
    <location>
        <begin position="1452"/>
        <end position="1474"/>
    </location>
</feature>
<evidence type="ECO:0000256" key="3">
    <source>
        <dbReference type="ARBA" id="ARBA00022583"/>
    </source>
</evidence>
<evidence type="ECO:0000256" key="8">
    <source>
        <dbReference type="ARBA" id="ARBA00023180"/>
    </source>
</evidence>
<feature type="domain" description="EGF-like" evidence="13">
    <location>
        <begin position="1311"/>
        <end position="1350"/>
    </location>
</feature>
<feature type="compositionally biased region" description="Pro residues" evidence="10">
    <location>
        <begin position="1620"/>
        <end position="1629"/>
    </location>
</feature>
<dbReference type="Gene3D" id="4.10.400.10">
    <property type="entry name" value="Low-density Lipoprotein Receptor"/>
    <property type="match status" value="2"/>
</dbReference>
<evidence type="ECO:0000256" key="9">
    <source>
        <dbReference type="PROSITE-ProRule" id="PRU00124"/>
    </source>
</evidence>